<dbReference type="EMBL" id="JBHRSS010000007">
    <property type="protein sequence ID" value="MFC3105174.1"/>
    <property type="molecule type" value="Genomic_DNA"/>
</dbReference>
<dbReference type="Proteomes" id="UP001595462">
    <property type="component" value="Unassembled WGS sequence"/>
</dbReference>
<feature type="transmembrane region" description="Helical" evidence="1">
    <location>
        <begin position="192"/>
        <end position="213"/>
    </location>
</feature>
<keyword evidence="1" id="KW-0472">Membrane</keyword>
<dbReference type="RefSeq" id="WP_380690734.1">
    <property type="nucleotide sequence ID" value="NZ_JBHRSS010000007.1"/>
</dbReference>
<feature type="transmembrane region" description="Helical" evidence="1">
    <location>
        <begin position="39"/>
        <end position="65"/>
    </location>
</feature>
<reference evidence="4" key="1">
    <citation type="journal article" date="2019" name="Int. J. Syst. Evol. Microbiol.">
        <title>The Global Catalogue of Microorganisms (GCM) 10K type strain sequencing project: providing services to taxonomists for standard genome sequencing and annotation.</title>
        <authorList>
            <consortium name="The Broad Institute Genomics Platform"/>
            <consortium name="The Broad Institute Genome Sequencing Center for Infectious Disease"/>
            <person name="Wu L."/>
            <person name="Ma J."/>
        </authorList>
    </citation>
    <scope>NUCLEOTIDE SEQUENCE [LARGE SCALE GENOMIC DNA]</scope>
    <source>
        <strain evidence="4">KCTC 52640</strain>
    </source>
</reference>
<protein>
    <submittedName>
        <fullName evidence="3">Tripartite tricarboxylate transporter permease</fullName>
    </submittedName>
</protein>
<dbReference type="PANTHER" id="PTHR35342:SF5">
    <property type="entry name" value="TRICARBOXYLIC TRANSPORT PROTEIN"/>
    <property type="match status" value="1"/>
</dbReference>
<feature type="transmembrane region" description="Helical" evidence="1">
    <location>
        <begin position="409"/>
        <end position="424"/>
    </location>
</feature>
<dbReference type="PANTHER" id="PTHR35342">
    <property type="entry name" value="TRICARBOXYLIC TRANSPORT PROTEIN"/>
    <property type="match status" value="1"/>
</dbReference>
<name>A0ABV7EQY2_9GAMM</name>
<evidence type="ECO:0000313" key="4">
    <source>
        <dbReference type="Proteomes" id="UP001595462"/>
    </source>
</evidence>
<organism evidence="3 4">
    <name type="scientific">Salinisphaera aquimarina</name>
    <dbReference type="NCBI Taxonomy" id="2094031"/>
    <lineage>
        <taxon>Bacteria</taxon>
        <taxon>Pseudomonadati</taxon>
        <taxon>Pseudomonadota</taxon>
        <taxon>Gammaproteobacteria</taxon>
        <taxon>Salinisphaerales</taxon>
        <taxon>Salinisphaeraceae</taxon>
        <taxon>Salinisphaera</taxon>
    </lineage>
</organism>
<feature type="domain" description="DUF112" evidence="2">
    <location>
        <begin position="17"/>
        <end position="436"/>
    </location>
</feature>
<accession>A0ABV7EQY2</accession>
<feature type="transmembrane region" description="Helical" evidence="1">
    <location>
        <begin position="387"/>
        <end position="403"/>
    </location>
</feature>
<feature type="transmembrane region" description="Helical" evidence="1">
    <location>
        <begin position="105"/>
        <end position="129"/>
    </location>
</feature>
<dbReference type="Pfam" id="PF01970">
    <property type="entry name" value="TctA"/>
    <property type="match status" value="1"/>
</dbReference>
<feature type="transmembrane region" description="Helical" evidence="1">
    <location>
        <begin position="460"/>
        <end position="484"/>
    </location>
</feature>
<feature type="transmembrane region" description="Helical" evidence="1">
    <location>
        <begin position="12"/>
        <end position="33"/>
    </location>
</feature>
<evidence type="ECO:0000259" key="2">
    <source>
        <dbReference type="Pfam" id="PF01970"/>
    </source>
</evidence>
<evidence type="ECO:0000256" key="1">
    <source>
        <dbReference type="SAM" id="Phobius"/>
    </source>
</evidence>
<feature type="transmembrane region" description="Helical" evidence="1">
    <location>
        <begin position="352"/>
        <end position="375"/>
    </location>
</feature>
<sequence length="495" mass="51845">MIDLIAAVHMLLSPAILVAVTLGTMVGIVVGALPGLGSLLAITMALPLTFVLGPNASIAVLLGLYCGSVYGGSISAILINTPGTPQSAATVLDGYPMARAGRADLALGWATSASAIGGIIATVVLAVAAPLLARFGLRFGPVEYFALGMFALTCIVTVSREALFKGLISGLLGLFLAAIGQDPLTGYLRFDFNSFQLSAGIGLVPLLVGLFALSEVFWRAAEKPDEGEERVMQCGFTLPPLSEFRKRGFHIVKSSLIGTWIGTLPGIGATAASMISYAEGKRSSPNKAKFGTGEPDGLIASEAANNAVTSGAMVPTLSLGVPGDPVTAVLLGALVLQGVTPGPRLFVENQPLVLFIFLTLFLANIVLFVCGALMAPVFSRILRIPEPILMACVVVLIAVGTYSINSNSFDLLVAFVAGIVGYLMRYNRFPLAPLVIGFVLSPMIEQSLRQGLILNNNNFWLFFTHPIALALFALTAAALFFPLLRPALRSLGKHT</sequence>
<evidence type="ECO:0000313" key="3">
    <source>
        <dbReference type="EMBL" id="MFC3105174.1"/>
    </source>
</evidence>
<feature type="transmembrane region" description="Helical" evidence="1">
    <location>
        <begin position="135"/>
        <end position="155"/>
    </location>
</feature>
<feature type="transmembrane region" description="Helical" evidence="1">
    <location>
        <begin position="255"/>
        <end position="278"/>
    </location>
</feature>
<keyword evidence="4" id="KW-1185">Reference proteome</keyword>
<comment type="caution">
    <text evidence="3">The sequence shown here is derived from an EMBL/GenBank/DDBJ whole genome shotgun (WGS) entry which is preliminary data.</text>
</comment>
<proteinExistence type="predicted"/>
<dbReference type="InterPro" id="IPR002823">
    <property type="entry name" value="DUF112_TM"/>
</dbReference>
<keyword evidence="1" id="KW-1133">Transmembrane helix</keyword>
<feature type="transmembrane region" description="Helical" evidence="1">
    <location>
        <begin position="162"/>
        <end position="180"/>
    </location>
</feature>
<keyword evidence="1" id="KW-0812">Transmembrane</keyword>
<gene>
    <name evidence="3" type="ORF">ACFOSU_14930</name>
</gene>